<comment type="caution">
    <text evidence="11">The sequence shown here is derived from an EMBL/GenBank/DDBJ whole genome shotgun (WGS) entry which is preliminary data.</text>
</comment>
<dbReference type="FunFam" id="2.30.29.30:FF:000099">
    <property type="entry name" value="Arf-GAP with dual PH domain-containing protein 1"/>
    <property type="match status" value="1"/>
</dbReference>
<dbReference type="InterPro" id="IPR001164">
    <property type="entry name" value="ArfGAP_dom"/>
</dbReference>
<evidence type="ECO:0000256" key="8">
    <source>
        <dbReference type="PROSITE-ProRule" id="PRU00288"/>
    </source>
</evidence>
<dbReference type="FunFam" id="2.30.29.30:FF:000080">
    <property type="entry name" value="Arf-GAP with dual PH domain-containing protein 1"/>
    <property type="match status" value="1"/>
</dbReference>
<dbReference type="SMART" id="SM00105">
    <property type="entry name" value="ArfGap"/>
    <property type="match status" value="1"/>
</dbReference>
<dbReference type="GO" id="GO:0005096">
    <property type="term" value="F:GTPase activator activity"/>
    <property type="evidence" value="ECO:0007669"/>
    <property type="project" value="UniProtKB-KW"/>
</dbReference>
<dbReference type="Pfam" id="PF00169">
    <property type="entry name" value="PH"/>
    <property type="match status" value="1"/>
</dbReference>
<dbReference type="Pfam" id="PF01412">
    <property type="entry name" value="ArfGap"/>
    <property type="match status" value="1"/>
</dbReference>
<keyword evidence="2" id="KW-0343">GTPase activation</keyword>
<evidence type="ECO:0000256" key="7">
    <source>
        <dbReference type="ARBA" id="ARBA00022833"/>
    </source>
</evidence>
<evidence type="ECO:0000256" key="6">
    <source>
        <dbReference type="ARBA" id="ARBA00022771"/>
    </source>
</evidence>
<dbReference type="SMART" id="SM00233">
    <property type="entry name" value="PH"/>
    <property type="match status" value="2"/>
</dbReference>
<dbReference type="GO" id="GO:0005737">
    <property type="term" value="C:cytoplasm"/>
    <property type="evidence" value="ECO:0007669"/>
    <property type="project" value="UniProtKB-SubCell"/>
</dbReference>
<evidence type="ECO:0000256" key="3">
    <source>
        <dbReference type="ARBA" id="ARBA00022490"/>
    </source>
</evidence>
<evidence type="ECO:0000256" key="2">
    <source>
        <dbReference type="ARBA" id="ARBA00022468"/>
    </source>
</evidence>
<organism evidence="11 12">
    <name type="scientific">Polypedilum vanderplanki</name>
    <name type="common">Sleeping chironomid midge</name>
    <dbReference type="NCBI Taxonomy" id="319348"/>
    <lineage>
        <taxon>Eukaryota</taxon>
        <taxon>Metazoa</taxon>
        <taxon>Ecdysozoa</taxon>
        <taxon>Arthropoda</taxon>
        <taxon>Hexapoda</taxon>
        <taxon>Insecta</taxon>
        <taxon>Pterygota</taxon>
        <taxon>Neoptera</taxon>
        <taxon>Endopterygota</taxon>
        <taxon>Diptera</taxon>
        <taxon>Nematocera</taxon>
        <taxon>Chironomoidea</taxon>
        <taxon>Chironomidae</taxon>
        <taxon>Chironominae</taxon>
        <taxon>Polypedilum</taxon>
        <taxon>Polypedilum</taxon>
    </lineage>
</organism>
<dbReference type="CDD" id="cd01251">
    <property type="entry name" value="PH2_ADAP"/>
    <property type="match status" value="1"/>
</dbReference>
<dbReference type="PANTHER" id="PTHR46021:SF2">
    <property type="entry name" value="ARF-GAP WITH DUAL PH DOMAIN-CONTAINING PROTEIN 1"/>
    <property type="match status" value="1"/>
</dbReference>
<dbReference type="OrthoDB" id="10266696at2759"/>
<sequence>MAYQNEKIILELLKIEGNSECADCGRKDVEYASYNLGVFVCATCSQIHRSLGTHISKIKHINLDYFEDSQIKNLMDIGNKKSKLIYEKRIPACYRIPKINDPQILLEQFIRAKYERREFSGNQMPSYTSGKMEGFLMKKGKDDNKYFPRKFTLNEADDTLRYFVREDRNPKAVLRISELNVTFATQFKKDLVHKNTLQISYLSPSNSTRHLFVYHDDPEVIVNWYNSIRCSKLHYLQIAYPHANESDLIGLLTHDFAKEGYLMKTGPRPSDAYRRRWLTLDDRKLSYFIDPLDSFPKGEIFIGSSNEHYSVRPGVAEDFRDEGFTFSVFTPERIYNFSASSAELRNEWMNEIQKVINRPLSTSDIALCARLIRKRYATMNFLPGR</sequence>
<dbReference type="InterPro" id="IPR037849">
    <property type="entry name" value="PH1_ADAP"/>
</dbReference>
<feature type="domain" description="PH" evidence="9">
    <location>
        <begin position="255"/>
        <end position="357"/>
    </location>
</feature>
<dbReference type="CDD" id="cd13252">
    <property type="entry name" value="PH1_ADAP"/>
    <property type="match status" value="1"/>
</dbReference>
<dbReference type="GO" id="GO:1902936">
    <property type="term" value="F:phosphatidylinositol bisphosphate binding"/>
    <property type="evidence" value="ECO:0007669"/>
    <property type="project" value="InterPro"/>
</dbReference>
<keyword evidence="12" id="KW-1185">Reference proteome</keyword>
<dbReference type="InterPro" id="IPR037278">
    <property type="entry name" value="ARFGAP/RecO"/>
</dbReference>
<dbReference type="InterPro" id="IPR001849">
    <property type="entry name" value="PH_domain"/>
</dbReference>
<name>A0A9J6CAJ8_POLVA</name>
<reference evidence="11" key="1">
    <citation type="submission" date="2021-03" db="EMBL/GenBank/DDBJ databases">
        <title>Chromosome level genome of the anhydrobiotic midge Polypedilum vanderplanki.</title>
        <authorList>
            <person name="Yoshida Y."/>
            <person name="Kikawada T."/>
            <person name="Gusev O."/>
        </authorList>
    </citation>
    <scope>NUCLEOTIDE SEQUENCE</scope>
    <source>
        <strain evidence="11">NIAS01</strain>
        <tissue evidence="11">Whole body or cell culture</tissue>
    </source>
</reference>
<dbReference type="Gene3D" id="1.10.220.150">
    <property type="entry name" value="Arf GTPase activating protein"/>
    <property type="match status" value="1"/>
</dbReference>
<feature type="domain" description="PH" evidence="9">
    <location>
        <begin position="129"/>
        <end position="233"/>
    </location>
</feature>
<keyword evidence="3" id="KW-0963">Cytoplasm</keyword>
<protein>
    <submittedName>
        <fullName evidence="11">Uncharacterized protein</fullName>
    </submittedName>
</protein>
<evidence type="ECO:0000259" key="10">
    <source>
        <dbReference type="PROSITE" id="PS50115"/>
    </source>
</evidence>
<dbReference type="GO" id="GO:0008270">
    <property type="term" value="F:zinc ion binding"/>
    <property type="evidence" value="ECO:0007669"/>
    <property type="project" value="UniProtKB-KW"/>
</dbReference>
<dbReference type="InterPro" id="IPR038508">
    <property type="entry name" value="ArfGAP_dom_sf"/>
</dbReference>
<evidence type="ECO:0000256" key="1">
    <source>
        <dbReference type="ARBA" id="ARBA00004496"/>
    </source>
</evidence>
<dbReference type="SUPFAM" id="SSF57863">
    <property type="entry name" value="ArfGap/RecO-like zinc finger"/>
    <property type="match status" value="1"/>
</dbReference>
<dbReference type="PANTHER" id="PTHR46021">
    <property type="entry name" value="ARF-GAP WITH DUAL PH DOMAIN-CONTAINING PROTEIN 1-LIKE PROTEIN"/>
    <property type="match status" value="1"/>
</dbReference>
<keyword evidence="6 8" id="KW-0863">Zinc-finger</keyword>
<evidence type="ECO:0000256" key="5">
    <source>
        <dbReference type="ARBA" id="ARBA00022737"/>
    </source>
</evidence>
<proteinExistence type="predicted"/>
<keyword evidence="5" id="KW-0677">Repeat</keyword>
<evidence type="ECO:0000259" key="9">
    <source>
        <dbReference type="PROSITE" id="PS50003"/>
    </source>
</evidence>
<dbReference type="GO" id="GO:0005547">
    <property type="term" value="F:phosphatidylinositol-3,4,5-trisphosphate binding"/>
    <property type="evidence" value="ECO:0007669"/>
    <property type="project" value="TreeGrafter"/>
</dbReference>
<evidence type="ECO:0000313" key="11">
    <source>
        <dbReference type="EMBL" id="KAG5678912.1"/>
    </source>
</evidence>
<evidence type="ECO:0000256" key="4">
    <source>
        <dbReference type="ARBA" id="ARBA00022723"/>
    </source>
</evidence>
<dbReference type="Gene3D" id="2.30.29.30">
    <property type="entry name" value="Pleckstrin-homology domain (PH domain)/Phosphotyrosine-binding domain (PTB)"/>
    <property type="match status" value="2"/>
</dbReference>
<dbReference type="InterPro" id="IPR011993">
    <property type="entry name" value="PH-like_dom_sf"/>
</dbReference>
<keyword evidence="7" id="KW-0862">Zinc</keyword>
<comment type="subcellular location">
    <subcellularLocation>
        <location evidence="1">Cytoplasm</location>
    </subcellularLocation>
</comment>
<feature type="domain" description="Arf-GAP" evidence="10">
    <location>
        <begin position="6"/>
        <end position="119"/>
    </location>
</feature>
<keyword evidence="4" id="KW-0479">Metal-binding</keyword>
<dbReference type="InterPro" id="IPR037851">
    <property type="entry name" value="PH2_ADAP"/>
</dbReference>
<dbReference type="Proteomes" id="UP001107558">
    <property type="component" value="Chromosome 2"/>
</dbReference>
<dbReference type="AlphaFoldDB" id="A0A9J6CAJ8"/>
<dbReference type="SUPFAM" id="SSF50729">
    <property type="entry name" value="PH domain-like"/>
    <property type="match status" value="2"/>
</dbReference>
<dbReference type="InterPro" id="IPR052589">
    <property type="entry name" value="Arf-GAP_dual-PH_domain"/>
</dbReference>
<dbReference type="GO" id="GO:0005886">
    <property type="term" value="C:plasma membrane"/>
    <property type="evidence" value="ECO:0007669"/>
    <property type="project" value="TreeGrafter"/>
</dbReference>
<dbReference type="PROSITE" id="PS50115">
    <property type="entry name" value="ARFGAP"/>
    <property type="match status" value="1"/>
</dbReference>
<dbReference type="PROSITE" id="PS50003">
    <property type="entry name" value="PH_DOMAIN"/>
    <property type="match status" value="2"/>
</dbReference>
<dbReference type="EMBL" id="JADBJN010000002">
    <property type="protein sequence ID" value="KAG5678912.1"/>
    <property type="molecule type" value="Genomic_DNA"/>
</dbReference>
<dbReference type="PRINTS" id="PR00405">
    <property type="entry name" value="REVINTRACTNG"/>
</dbReference>
<gene>
    <name evidence="11" type="ORF">PVAND_008536</name>
</gene>
<dbReference type="FunFam" id="1.10.220.150:FF:000009">
    <property type="entry name" value="stromal membrane-associated protein 1 isoform X1"/>
    <property type="match status" value="1"/>
</dbReference>
<accession>A0A9J6CAJ8</accession>
<evidence type="ECO:0000313" key="12">
    <source>
        <dbReference type="Proteomes" id="UP001107558"/>
    </source>
</evidence>